<sequence length="312" mass="34989">MMNSGISSEFRIQTANQRTKVEDLYQFEESESRARNVRRKGVCFKTDRRDRCQHKALCREIAELFVQGYVAGISDQTDRTGPKTRNSPADYFQHHTALSSSRARFVNYIRRVTRRVPANVARYFPVGSWVVLAARDHVCNSFLATLVWFVSLRLEAFLVLRDCGYGRLALGVPCSSPTLRPRPGRRDAPTKVFLVETFMREVGQPFTARTVFFSMVALPSSVSVCGRPGDPAPRLWGFSLPTPCCDRILAIGLYLCRAPDLGADIPLAAGGHQDPAIPTTGAVGPYIFKHFMGFAQLRNGEEYLQKIAEYQT</sequence>
<dbReference type="EMBL" id="MTYJ01000040">
    <property type="protein sequence ID" value="OQV19338.1"/>
    <property type="molecule type" value="Genomic_DNA"/>
</dbReference>
<accession>A0A1W0WVU5</accession>
<gene>
    <name evidence="1" type="ORF">BV898_06573</name>
</gene>
<keyword evidence="2" id="KW-1185">Reference proteome</keyword>
<comment type="caution">
    <text evidence="1">The sequence shown here is derived from an EMBL/GenBank/DDBJ whole genome shotgun (WGS) entry which is preliminary data.</text>
</comment>
<dbReference type="Proteomes" id="UP000192578">
    <property type="component" value="Unassembled WGS sequence"/>
</dbReference>
<evidence type="ECO:0000313" key="1">
    <source>
        <dbReference type="EMBL" id="OQV19338.1"/>
    </source>
</evidence>
<organism evidence="1 2">
    <name type="scientific">Hypsibius exemplaris</name>
    <name type="common">Freshwater tardigrade</name>
    <dbReference type="NCBI Taxonomy" id="2072580"/>
    <lineage>
        <taxon>Eukaryota</taxon>
        <taxon>Metazoa</taxon>
        <taxon>Ecdysozoa</taxon>
        <taxon>Tardigrada</taxon>
        <taxon>Eutardigrada</taxon>
        <taxon>Parachela</taxon>
        <taxon>Hypsibioidea</taxon>
        <taxon>Hypsibiidae</taxon>
        <taxon>Hypsibius</taxon>
    </lineage>
</organism>
<name>A0A1W0WVU5_HYPEX</name>
<evidence type="ECO:0000313" key="2">
    <source>
        <dbReference type="Proteomes" id="UP000192578"/>
    </source>
</evidence>
<protein>
    <submittedName>
        <fullName evidence="1">Uncharacterized protein</fullName>
    </submittedName>
</protein>
<proteinExistence type="predicted"/>
<reference evidence="2" key="1">
    <citation type="submission" date="2017-01" db="EMBL/GenBank/DDBJ databases">
        <title>Comparative genomics of anhydrobiosis in the tardigrade Hypsibius dujardini.</title>
        <authorList>
            <person name="Yoshida Y."/>
            <person name="Koutsovoulos G."/>
            <person name="Laetsch D."/>
            <person name="Stevens L."/>
            <person name="Kumar S."/>
            <person name="Horikawa D."/>
            <person name="Ishino K."/>
            <person name="Komine S."/>
            <person name="Tomita M."/>
            <person name="Blaxter M."/>
            <person name="Arakawa K."/>
        </authorList>
    </citation>
    <scope>NUCLEOTIDE SEQUENCE [LARGE SCALE GENOMIC DNA]</scope>
    <source>
        <strain evidence="2">Z151</strain>
    </source>
</reference>
<dbReference type="AlphaFoldDB" id="A0A1W0WVU5"/>